<feature type="domain" description="Hook C-terminal" evidence="6">
    <location>
        <begin position="199"/>
        <end position="568"/>
    </location>
</feature>
<dbReference type="SUPFAM" id="SSF116907">
    <property type="entry name" value="Hook domain"/>
    <property type="match status" value="1"/>
</dbReference>
<gene>
    <name evidence="8" type="ORF">BD324DRAFT_649911</name>
</gene>
<evidence type="ECO:0000256" key="3">
    <source>
        <dbReference type="ARBA" id="ARBA00023054"/>
    </source>
</evidence>
<dbReference type="GeneID" id="33559870"/>
<feature type="compositionally biased region" description="Basic and acidic residues" evidence="5">
    <location>
        <begin position="723"/>
        <end position="732"/>
    </location>
</feature>
<feature type="region of interest" description="Disordered" evidence="5">
    <location>
        <begin position="706"/>
        <end position="732"/>
    </location>
</feature>
<evidence type="ECO:0000256" key="4">
    <source>
        <dbReference type="SAM" id="Coils"/>
    </source>
</evidence>
<feature type="domain" description="HOOK N-terminal" evidence="7">
    <location>
        <begin position="2"/>
        <end position="149"/>
    </location>
</feature>
<dbReference type="RefSeq" id="XP_021872469.1">
    <property type="nucleotide sequence ID" value="XM_022018061.1"/>
</dbReference>
<dbReference type="GO" id="GO:0005737">
    <property type="term" value="C:cytoplasm"/>
    <property type="evidence" value="ECO:0007669"/>
    <property type="project" value="UniProtKB-SubCell"/>
</dbReference>
<feature type="region of interest" description="Disordered" evidence="5">
    <location>
        <begin position="210"/>
        <end position="252"/>
    </location>
</feature>
<comment type="caution">
    <text evidence="8">The sequence shown here is derived from an EMBL/GenBank/DDBJ whole genome shotgun (WGS) entry which is preliminary data.</text>
</comment>
<evidence type="ECO:0000256" key="5">
    <source>
        <dbReference type="SAM" id="MobiDB-lite"/>
    </source>
</evidence>
<comment type="subcellular location">
    <subcellularLocation>
        <location evidence="1">Cytoplasm</location>
    </subcellularLocation>
</comment>
<dbReference type="Proteomes" id="UP000193218">
    <property type="component" value="Unassembled WGS sequence"/>
</dbReference>
<keyword evidence="9" id="KW-1185">Reference proteome</keyword>
<evidence type="ECO:0000313" key="9">
    <source>
        <dbReference type="Proteomes" id="UP000193218"/>
    </source>
</evidence>
<evidence type="ECO:0000259" key="6">
    <source>
        <dbReference type="Pfam" id="PF05622"/>
    </source>
</evidence>
<evidence type="ECO:0000256" key="2">
    <source>
        <dbReference type="ARBA" id="ARBA00022490"/>
    </source>
</evidence>
<dbReference type="GO" id="GO:0008017">
    <property type="term" value="F:microtubule binding"/>
    <property type="evidence" value="ECO:0007669"/>
    <property type="project" value="InterPro"/>
</dbReference>
<feature type="region of interest" description="Disordered" evidence="5">
    <location>
        <begin position="160"/>
        <end position="180"/>
    </location>
</feature>
<feature type="compositionally biased region" description="Basic and acidic residues" evidence="5">
    <location>
        <begin position="803"/>
        <end position="812"/>
    </location>
</feature>
<dbReference type="OrthoDB" id="49395at2759"/>
<feature type="compositionally biased region" description="Basic and acidic residues" evidence="5">
    <location>
        <begin position="215"/>
        <end position="230"/>
    </location>
</feature>
<sequence length="812" mass="91081">MALVAFFNSFKLSRRITTFDQLADGKALMEVMSTVDSTHFKSINSRATGAVNSPDNWVLKMNTLKRLHRLLLSYRLPSPHPSSLSLSTLPEPAFSAIAKSPNSPEGRNGLVQLSRMCLSVSVWAPGNEKVISKIQALGEGHMASLMKSIEGIMETFPDGETEDRTAAEEHERAPTPPIASDSQVATDTLLQENDDLRARCEQMMQQVEALSNSLDEMRTERDDALSRSRPDASQAGAGLRNSQMSSSQVDSLRNDLARAEEHLAVTEADLEKQTRTVTELERTVENLKARAAEAARLKDQLDEHRHTAEKLRKSENVVEKYKKKLDESAGLRRDMRVLEEENATLVNRNNALEAESQRAGSSSTLADIYKSQLEASESRVREQDEKINELSVQLESNRAELVELEEAHARDREELQLHQERARELELGAFPMRRDGSRGTLLDEAGNTTLDEEIGAVDVDTPGETKTDLRLRIKALERQIEEQRPTETDSAKLSAIKQLLADANKSRNRYQAEYLEEHRSALRLQATLDKIRSAPGGDAAQSVMALRERLDELSSEKDTLLRDAQAAAVEREETDKKLRAVLTDLSLVDKDKQEQLRALRESVSSEAGESDAQVLALRDQVSSLREKEKTHLEEINRLLSDKIDLQSAGISQREKALDREKEFSDIRAALASSEVSSEVRQKITAIHDRNARLDEEVRRLSAKLEKAENDPLMSPTSGVKSPFSEDGRGDSQTKIDVLKEKLQRARHTNAALERRYRLEQQLMLSAWHELGARTVRDHITAAGVRRVASKPTPTSWLGRQRKHQEDASFTRI</sequence>
<dbReference type="Pfam" id="PF19047">
    <property type="entry name" value="HOOK_N"/>
    <property type="match status" value="1"/>
</dbReference>
<feature type="compositionally biased region" description="Basic and acidic residues" evidence="5">
    <location>
        <begin position="162"/>
        <end position="173"/>
    </location>
</feature>
<dbReference type="GO" id="GO:0031122">
    <property type="term" value="P:cytoplasmic microtubule organization"/>
    <property type="evidence" value="ECO:0007669"/>
    <property type="project" value="InterPro"/>
</dbReference>
<dbReference type="PANTHER" id="PTHR18947:SF28">
    <property type="entry name" value="GIRDIN, ISOFORM A"/>
    <property type="match status" value="1"/>
</dbReference>
<protein>
    <submittedName>
        <fullName evidence="8">Protein-nucleus import-related protein</fullName>
    </submittedName>
</protein>
<dbReference type="Pfam" id="PF05622">
    <property type="entry name" value="HOOK"/>
    <property type="match status" value="1"/>
</dbReference>
<dbReference type="InterPro" id="IPR008636">
    <property type="entry name" value="Hook_C"/>
</dbReference>
<dbReference type="EMBL" id="NBSH01000004">
    <property type="protein sequence ID" value="ORX38547.1"/>
    <property type="molecule type" value="Genomic_DNA"/>
</dbReference>
<evidence type="ECO:0000256" key="1">
    <source>
        <dbReference type="ARBA" id="ARBA00004496"/>
    </source>
</evidence>
<dbReference type="GO" id="GO:0051959">
    <property type="term" value="F:dynein light intermediate chain binding"/>
    <property type="evidence" value="ECO:0007669"/>
    <property type="project" value="TreeGrafter"/>
</dbReference>
<dbReference type="CDD" id="cd22211">
    <property type="entry name" value="HkD_SF"/>
    <property type="match status" value="1"/>
</dbReference>
<keyword evidence="2" id="KW-0963">Cytoplasm</keyword>
<feature type="coiled-coil region" evidence="4">
    <location>
        <begin position="543"/>
        <end position="570"/>
    </location>
</feature>
<dbReference type="PANTHER" id="PTHR18947">
    <property type="entry name" value="HOOK PROTEINS"/>
    <property type="match status" value="1"/>
</dbReference>
<evidence type="ECO:0000313" key="8">
    <source>
        <dbReference type="EMBL" id="ORX38547.1"/>
    </source>
</evidence>
<dbReference type="AlphaFoldDB" id="A0A1Y1ULZ5"/>
<name>A0A1Y1ULZ5_9TREE</name>
<dbReference type="Gene3D" id="1.10.418.10">
    <property type="entry name" value="Calponin-like domain"/>
    <property type="match status" value="1"/>
</dbReference>
<feature type="region of interest" description="Disordered" evidence="5">
    <location>
        <begin position="786"/>
        <end position="812"/>
    </location>
</feature>
<organism evidence="8 9">
    <name type="scientific">Kockovaella imperatae</name>
    <dbReference type="NCBI Taxonomy" id="4999"/>
    <lineage>
        <taxon>Eukaryota</taxon>
        <taxon>Fungi</taxon>
        <taxon>Dikarya</taxon>
        <taxon>Basidiomycota</taxon>
        <taxon>Agaricomycotina</taxon>
        <taxon>Tremellomycetes</taxon>
        <taxon>Tremellales</taxon>
        <taxon>Cuniculitremaceae</taxon>
        <taxon>Kockovaella</taxon>
    </lineage>
</organism>
<evidence type="ECO:0000259" key="7">
    <source>
        <dbReference type="Pfam" id="PF19047"/>
    </source>
</evidence>
<dbReference type="GO" id="GO:0030705">
    <property type="term" value="P:cytoskeleton-dependent intracellular transport"/>
    <property type="evidence" value="ECO:0007669"/>
    <property type="project" value="InterPro"/>
</dbReference>
<feature type="coiled-coil region" evidence="4">
    <location>
        <begin position="735"/>
        <end position="762"/>
    </location>
</feature>
<feature type="compositionally biased region" description="Polar residues" evidence="5">
    <location>
        <begin position="240"/>
        <end position="251"/>
    </location>
</feature>
<dbReference type="GO" id="GO:0005815">
    <property type="term" value="C:microtubule organizing center"/>
    <property type="evidence" value="ECO:0007669"/>
    <property type="project" value="TreeGrafter"/>
</dbReference>
<accession>A0A1Y1ULZ5</accession>
<keyword evidence="3 4" id="KW-0175">Coiled coil</keyword>
<dbReference type="InterPro" id="IPR043936">
    <property type="entry name" value="HOOK_N"/>
</dbReference>
<reference evidence="8 9" key="1">
    <citation type="submission" date="2017-03" db="EMBL/GenBank/DDBJ databases">
        <title>Widespread Adenine N6-methylation of Active Genes in Fungi.</title>
        <authorList>
            <consortium name="DOE Joint Genome Institute"/>
            <person name="Mondo S.J."/>
            <person name="Dannebaum R.O."/>
            <person name="Kuo R.C."/>
            <person name="Louie K.B."/>
            <person name="Bewick A.J."/>
            <person name="Labutti K."/>
            <person name="Haridas S."/>
            <person name="Kuo A."/>
            <person name="Salamov A."/>
            <person name="Ahrendt S.R."/>
            <person name="Lau R."/>
            <person name="Bowen B.P."/>
            <person name="Lipzen A."/>
            <person name="Sullivan W."/>
            <person name="Andreopoulos W.B."/>
            <person name="Clum A."/>
            <person name="Lindquist E."/>
            <person name="Daum C."/>
            <person name="Northen T.R."/>
            <person name="Ramamoorthy G."/>
            <person name="Schmitz R.J."/>
            <person name="Gryganskyi A."/>
            <person name="Culley D."/>
            <person name="Magnuson J."/>
            <person name="James T.Y."/>
            <person name="O'Malley M.A."/>
            <person name="Stajich J.E."/>
            <person name="Spatafora J.W."/>
            <person name="Visel A."/>
            <person name="Grigoriev I.V."/>
        </authorList>
    </citation>
    <scope>NUCLEOTIDE SEQUENCE [LARGE SCALE GENOMIC DNA]</scope>
    <source>
        <strain evidence="8 9">NRRL Y-17943</strain>
    </source>
</reference>
<dbReference type="STRING" id="4999.A0A1Y1ULZ5"/>
<dbReference type="InterPro" id="IPR036872">
    <property type="entry name" value="CH_dom_sf"/>
</dbReference>
<proteinExistence type="predicted"/>
<dbReference type="InParanoid" id="A0A1Y1ULZ5"/>